<sequence>MDHIEPDELAVLALEGRLPDGVERTHLDECVECLAEYESLTRTVALGRANPADELEAPRSAVWSAIHGELGLAPELAADPLAVAVAPEPTATVTPITDAPVRERRDDRRGGGAGAGRRWWPIAVAAGVVGVLAGVAIGAATGGFGLFGGAPSQTVLATAQLDAFPGWSATGEALLEQDDDGVRSIVVDLDAPVPSGDVREVWLIRSDASGLVSLGLLDGSTGRFVVPDGIDLSEFNLVDVSAEPVDGDPAHSGDSIVRGELSAT</sequence>
<keyword evidence="5" id="KW-1185">Reference proteome</keyword>
<evidence type="ECO:0000259" key="3">
    <source>
        <dbReference type="Pfam" id="PF10099"/>
    </source>
</evidence>
<evidence type="ECO:0000256" key="2">
    <source>
        <dbReference type="SAM" id="Phobius"/>
    </source>
</evidence>
<dbReference type="InterPro" id="IPR018764">
    <property type="entry name" value="RskA_C"/>
</dbReference>
<proteinExistence type="predicted"/>
<gene>
    <name evidence="4" type="ORF">EDM22_17210</name>
</gene>
<dbReference type="OrthoDB" id="4328740at2"/>
<dbReference type="AlphaFoldDB" id="A0A3M8A1V1"/>
<feature type="region of interest" description="Disordered" evidence="1">
    <location>
        <begin position="244"/>
        <end position="264"/>
    </location>
</feature>
<evidence type="ECO:0000313" key="5">
    <source>
        <dbReference type="Proteomes" id="UP000275048"/>
    </source>
</evidence>
<protein>
    <submittedName>
        <fullName evidence="4">Anti-sigma factor</fullName>
    </submittedName>
</protein>
<dbReference type="GO" id="GO:0005886">
    <property type="term" value="C:plasma membrane"/>
    <property type="evidence" value="ECO:0007669"/>
    <property type="project" value="InterPro"/>
</dbReference>
<feature type="domain" description="Anti-sigma K factor RskA C-terminal" evidence="3">
    <location>
        <begin position="123"/>
        <end position="254"/>
    </location>
</feature>
<evidence type="ECO:0000256" key="1">
    <source>
        <dbReference type="SAM" id="MobiDB-lite"/>
    </source>
</evidence>
<name>A0A3M8A1V1_9MICO</name>
<keyword evidence="2" id="KW-0812">Transmembrane</keyword>
<comment type="caution">
    <text evidence="4">The sequence shown here is derived from an EMBL/GenBank/DDBJ whole genome shotgun (WGS) entry which is preliminary data.</text>
</comment>
<feature type="transmembrane region" description="Helical" evidence="2">
    <location>
        <begin position="119"/>
        <end position="147"/>
    </location>
</feature>
<dbReference type="Pfam" id="PF10099">
    <property type="entry name" value="RskA_C"/>
    <property type="match status" value="1"/>
</dbReference>
<keyword evidence="2" id="KW-0472">Membrane</keyword>
<dbReference type="EMBL" id="RHHB01000057">
    <property type="protein sequence ID" value="RNB45056.1"/>
    <property type="molecule type" value="Genomic_DNA"/>
</dbReference>
<organism evidence="4 5">
    <name type="scientific">Agromyces tardus</name>
    <dbReference type="NCBI Taxonomy" id="2583849"/>
    <lineage>
        <taxon>Bacteria</taxon>
        <taxon>Bacillati</taxon>
        <taxon>Actinomycetota</taxon>
        <taxon>Actinomycetes</taxon>
        <taxon>Micrococcales</taxon>
        <taxon>Microbacteriaceae</taxon>
        <taxon>Agromyces</taxon>
    </lineage>
</organism>
<dbReference type="Proteomes" id="UP000275048">
    <property type="component" value="Unassembled WGS sequence"/>
</dbReference>
<accession>A0A3M8A1V1</accession>
<evidence type="ECO:0000313" key="4">
    <source>
        <dbReference type="EMBL" id="RNB45056.1"/>
    </source>
</evidence>
<reference evidence="4 5" key="1">
    <citation type="submission" date="2018-10" db="EMBL/GenBank/DDBJ databases">
        <title>Isolation, diversity and antibacterial activity of antinobacteria from the wheat rhizosphere soil.</title>
        <authorList>
            <person name="Sun T."/>
        </authorList>
    </citation>
    <scope>NUCLEOTIDE SEQUENCE [LARGE SCALE GENOMIC DNA]</scope>
    <source>
        <strain evidence="4 5">SJ-23</strain>
    </source>
</reference>
<keyword evidence="2" id="KW-1133">Transmembrane helix</keyword>